<proteinExistence type="predicted"/>
<sequence>MFLKGMVVKVKICTKCGIRYTDDNMFCEMCGSKLMKQIQNSGMQEQWKLGGNVRGQVMRGQNEHNPNKLNSLLYVIPIVIIGLLLVLLLLFWDNLPVGKKGSAAQETVQQESSDAAKSDELKLDSGKEDAEKEGAQESEASYADADINGVDNAYVQVTGVVNKENGNFILKLQKASSVSAYNVEEDIIYKEETESFTLDGFDLEEYLGDTVEIKGKLSADFDGNISLHPVTTEIKQQEKKEAASNNRYQLIQADVTWEEAFLDCINRGGMLVRINSEEEFQKITELIEEQNMQNIHFYLGGRRDSDNKSYYWADADNCLEDELLNPQGQSWAADHWMANEPSFVSEGDMELYLNLIYYQENWVLNDVPLDITQYYPGKTGYICEFNE</sequence>
<dbReference type="Proteomes" id="UP000304953">
    <property type="component" value="Unassembled WGS sequence"/>
</dbReference>
<keyword evidence="2" id="KW-1185">Reference proteome</keyword>
<accession>A0AC61S0H4</accession>
<protein>
    <submittedName>
        <fullName evidence="1">Uncharacterized protein</fullName>
    </submittedName>
</protein>
<evidence type="ECO:0000313" key="1">
    <source>
        <dbReference type="EMBL" id="TGY97771.1"/>
    </source>
</evidence>
<dbReference type="EMBL" id="SRYA01000004">
    <property type="protein sequence ID" value="TGY97771.1"/>
    <property type="molecule type" value="Genomic_DNA"/>
</dbReference>
<evidence type="ECO:0000313" key="2">
    <source>
        <dbReference type="Proteomes" id="UP000304953"/>
    </source>
</evidence>
<gene>
    <name evidence="1" type="ORF">E5329_02645</name>
</gene>
<name>A0AC61S0H4_9FIRM</name>
<organism evidence="1 2">
    <name type="scientific">Petralouisia muris</name>
    <dbReference type="NCBI Taxonomy" id="3032872"/>
    <lineage>
        <taxon>Bacteria</taxon>
        <taxon>Bacillati</taxon>
        <taxon>Bacillota</taxon>
        <taxon>Clostridia</taxon>
        <taxon>Lachnospirales</taxon>
        <taxon>Lachnospiraceae</taxon>
        <taxon>Petralouisia</taxon>
    </lineage>
</organism>
<reference evidence="1" key="1">
    <citation type="submission" date="2019-04" db="EMBL/GenBank/DDBJ databases">
        <title>Microbes associate with the intestines of laboratory mice.</title>
        <authorList>
            <person name="Navarre W."/>
            <person name="Wong E."/>
            <person name="Huang K."/>
            <person name="Tropini C."/>
            <person name="Ng K."/>
            <person name="Yu B."/>
        </authorList>
    </citation>
    <scope>NUCLEOTIDE SEQUENCE</scope>
    <source>
        <strain evidence="1">NM01_1-7b</strain>
    </source>
</reference>
<comment type="caution">
    <text evidence="1">The sequence shown here is derived from an EMBL/GenBank/DDBJ whole genome shotgun (WGS) entry which is preliminary data.</text>
</comment>